<dbReference type="Pfam" id="PF01368">
    <property type="entry name" value="DHH"/>
    <property type="match status" value="1"/>
</dbReference>
<dbReference type="GO" id="GO:0046872">
    <property type="term" value="F:metal ion binding"/>
    <property type="evidence" value="ECO:0007669"/>
    <property type="project" value="UniProtKB-KW"/>
</dbReference>
<reference evidence="13" key="1">
    <citation type="submission" date="2021-02" db="EMBL/GenBank/DDBJ databases">
        <authorList>
            <person name="Nowell W R."/>
        </authorList>
    </citation>
    <scope>NUCLEOTIDE SEQUENCE</scope>
</reference>
<accession>A0A819CW04</accession>
<comment type="caution">
    <text evidence="13">The sequence shown here is derived from an EMBL/GenBank/DDBJ whole genome shotgun (WGS) entry which is preliminary data.</text>
</comment>
<evidence type="ECO:0000259" key="11">
    <source>
        <dbReference type="PROSITE" id="PS50102"/>
    </source>
</evidence>
<dbReference type="InterPro" id="IPR038222">
    <property type="entry name" value="DHHA2_dom_sf"/>
</dbReference>
<dbReference type="PROSITE" id="PS50102">
    <property type="entry name" value="RRM"/>
    <property type="match status" value="1"/>
</dbReference>
<dbReference type="GO" id="GO:0004427">
    <property type="term" value="F:inorganic diphosphate phosphatase activity"/>
    <property type="evidence" value="ECO:0007669"/>
    <property type="project" value="UniProtKB-EC"/>
</dbReference>
<evidence type="ECO:0000256" key="10">
    <source>
        <dbReference type="SAM" id="MobiDB-lite"/>
    </source>
</evidence>
<dbReference type="EC" id="3.6.1.1" evidence="3"/>
<dbReference type="Gene3D" id="3.90.1640.10">
    <property type="entry name" value="inorganic pyrophosphatase (n-terminal core)"/>
    <property type="match status" value="1"/>
</dbReference>
<feature type="compositionally biased region" description="Polar residues" evidence="10">
    <location>
        <begin position="111"/>
        <end position="122"/>
    </location>
</feature>
<dbReference type="InterPro" id="IPR050621">
    <property type="entry name" value="Tudor_domain_containing"/>
</dbReference>
<dbReference type="InterPro" id="IPR012677">
    <property type="entry name" value="Nucleotide-bd_a/b_plait_sf"/>
</dbReference>
<dbReference type="SUPFAM" id="SSF63748">
    <property type="entry name" value="Tudor/PWWP/MBT"/>
    <property type="match status" value="2"/>
</dbReference>
<dbReference type="Proteomes" id="UP000663836">
    <property type="component" value="Unassembled WGS sequence"/>
</dbReference>
<dbReference type="Pfam" id="PF02833">
    <property type="entry name" value="DHHA2"/>
    <property type="match status" value="1"/>
</dbReference>
<comment type="catalytic activity">
    <reaction evidence="8">
        <text>diphosphate + H2O = 2 phosphate + H(+)</text>
        <dbReference type="Rhea" id="RHEA:24576"/>
        <dbReference type="ChEBI" id="CHEBI:15377"/>
        <dbReference type="ChEBI" id="CHEBI:15378"/>
        <dbReference type="ChEBI" id="CHEBI:33019"/>
        <dbReference type="ChEBI" id="CHEBI:43474"/>
        <dbReference type="EC" id="3.6.1.1"/>
    </reaction>
</comment>
<dbReference type="Pfam" id="PF00076">
    <property type="entry name" value="RRM_1"/>
    <property type="match status" value="1"/>
</dbReference>
<dbReference type="Gene3D" id="3.10.310.20">
    <property type="entry name" value="DHHA2 domain"/>
    <property type="match status" value="1"/>
</dbReference>
<keyword evidence="9" id="KW-0694">RNA-binding</keyword>
<evidence type="ECO:0000313" key="14">
    <source>
        <dbReference type="Proteomes" id="UP000663836"/>
    </source>
</evidence>
<dbReference type="PROSITE" id="PS50304">
    <property type="entry name" value="TUDOR"/>
    <property type="match status" value="2"/>
</dbReference>
<feature type="region of interest" description="Disordered" evidence="10">
    <location>
        <begin position="87"/>
        <end position="162"/>
    </location>
</feature>
<keyword evidence="4" id="KW-0479">Metal-binding</keyword>
<evidence type="ECO:0000256" key="8">
    <source>
        <dbReference type="ARBA" id="ARBA00047820"/>
    </source>
</evidence>
<feature type="compositionally biased region" description="Polar residues" evidence="10">
    <location>
        <begin position="87"/>
        <end position="101"/>
    </location>
</feature>
<dbReference type="PANTHER" id="PTHR22948">
    <property type="entry name" value="TUDOR DOMAIN CONTAINING PROTEIN"/>
    <property type="match status" value="1"/>
</dbReference>
<dbReference type="Gene3D" id="3.30.70.330">
    <property type="match status" value="1"/>
</dbReference>
<feature type="compositionally biased region" description="Low complexity" evidence="10">
    <location>
        <begin position="146"/>
        <end position="162"/>
    </location>
</feature>
<dbReference type="PANTHER" id="PTHR22948:SF29">
    <property type="entry name" value="FI02030P-RELATED"/>
    <property type="match status" value="1"/>
</dbReference>
<dbReference type="FunFam" id="2.30.30.140:FF:000018">
    <property type="entry name" value="Serine/threonine-protein kinase 31"/>
    <property type="match status" value="1"/>
</dbReference>
<dbReference type="InterPro" id="IPR002999">
    <property type="entry name" value="Tudor"/>
</dbReference>
<dbReference type="InterPro" id="IPR004097">
    <property type="entry name" value="DHHA2"/>
</dbReference>
<feature type="compositionally biased region" description="Polar residues" evidence="10">
    <location>
        <begin position="131"/>
        <end position="145"/>
    </location>
</feature>
<comment type="cofactor">
    <cofactor evidence="1">
        <name>Mn(2+)</name>
        <dbReference type="ChEBI" id="CHEBI:29035"/>
    </cofactor>
</comment>
<dbReference type="Gene3D" id="2.30.30.140">
    <property type="match status" value="2"/>
</dbReference>
<dbReference type="Pfam" id="PF00567">
    <property type="entry name" value="TUDOR"/>
    <property type="match status" value="2"/>
</dbReference>
<evidence type="ECO:0000256" key="5">
    <source>
        <dbReference type="ARBA" id="ARBA00022801"/>
    </source>
</evidence>
<protein>
    <recommendedName>
        <fullName evidence="3">inorganic diphosphatase</fullName>
        <ecNumber evidence="3">3.6.1.1</ecNumber>
    </recommendedName>
    <alternativeName>
        <fullName evidence="7">Pyrophosphate phospho-hydrolase</fullName>
    </alternativeName>
</protein>
<feature type="domain" description="Tudor" evidence="12">
    <location>
        <begin position="249"/>
        <end position="306"/>
    </location>
</feature>
<comment type="similarity">
    <text evidence="2">Belongs to the PPase class C family. Prune subfamily.</text>
</comment>
<dbReference type="CDD" id="cd00590">
    <property type="entry name" value="RRM_SF"/>
    <property type="match status" value="1"/>
</dbReference>
<evidence type="ECO:0000313" key="13">
    <source>
        <dbReference type="EMBL" id="CAF3824322.1"/>
    </source>
</evidence>
<evidence type="ECO:0000259" key="12">
    <source>
        <dbReference type="PROSITE" id="PS50304"/>
    </source>
</evidence>
<dbReference type="InterPro" id="IPR000504">
    <property type="entry name" value="RRM_dom"/>
</dbReference>
<evidence type="ECO:0000256" key="2">
    <source>
        <dbReference type="ARBA" id="ARBA00010331"/>
    </source>
</evidence>
<evidence type="ECO:0000256" key="1">
    <source>
        <dbReference type="ARBA" id="ARBA00001936"/>
    </source>
</evidence>
<dbReference type="InterPro" id="IPR035979">
    <property type="entry name" value="RBD_domain_sf"/>
</dbReference>
<dbReference type="SMART" id="SM01131">
    <property type="entry name" value="DHHA2"/>
    <property type="match status" value="1"/>
</dbReference>
<feature type="region of interest" description="Disordered" evidence="10">
    <location>
        <begin position="649"/>
        <end position="685"/>
    </location>
</feature>
<dbReference type="GO" id="GO:0005737">
    <property type="term" value="C:cytoplasm"/>
    <property type="evidence" value="ECO:0007669"/>
    <property type="project" value="InterPro"/>
</dbReference>
<feature type="domain" description="RRM" evidence="11">
    <location>
        <begin position="9"/>
        <end position="86"/>
    </location>
</feature>
<dbReference type="SMART" id="SM00360">
    <property type="entry name" value="RRM"/>
    <property type="match status" value="1"/>
</dbReference>
<dbReference type="NCBIfam" id="NF003877">
    <property type="entry name" value="PRK05427.1"/>
    <property type="match status" value="1"/>
</dbReference>
<dbReference type="AlphaFoldDB" id="A0A819CW04"/>
<feature type="compositionally biased region" description="Low complexity" evidence="10">
    <location>
        <begin position="662"/>
        <end position="675"/>
    </location>
</feature>
<evidence type="ECO:0000256" key="9">
    <source>
        <dbReference type="PROSITE-ProRule" id="PRU00176"/>
    </source>
</evidence>
<keyword evidence="6" id="KW-0464">Manganese</keyword>
<organism evidence="13 14">
    <name type="scientific">Rotaria sordida</name>
    <dbReference type="NCBI Taxonomy" id="392033"/>
    <lineage>
        <taxon>Eukaryota</taxon>
        <taxon>Metazoa</taxon>
        <taxon>Spiralia</taxon>
        <taxon>Gnathifera</taxon>
        <taxon>Rotifera</taxon>
        <taxon>Eurotatoria</taxon>
        <taxon>Bdelloidea</taxon>
        <taxon>Philodinida</taxon>
        <taxon>Philodinidae</taxon>
        <taxon>Rotaria</taxon>
    </lineage>
</organism>
<proteinExistence type="inferred from homology"/>
<sequence>MNDNGRRVNSIIIKNLPANYNESQLEELFSKFGRIVSSKVLPSNPNFDGGCGFVNFAESDSCTKAVENMNNFVIDRFTLRVNHASTRLGNNNTDRPQNGFRNNGELHEDNNGASSPSIQNRFSGFRPASERSPTNTIRLKTNSTPLNTNESDTLLTNNNNNNNKPLWNGTNIEQQNDKNTLQNELTMNIREHDLFIINKSYCVYLSNLEVPNIIFAATLDDYVNATLLITQMNKHEQLTKIQANSYKSKLVVGQFCAALFNGDWYRARILEVDENRVHVQYIDWGNTGWCDSILEIRPLPIEYYKDSILCVKCILDGIPTENKLSDEQTNAILEILVLDVKLEMTVLHIENGIPYVQLNLGKRDLNAEIRAILPQAPPPPPPLPSSSSSTIISEDLDTEIINFDLNKPEMNISEIHSVQLTTVDTQSECFHVLLMRDCLPIIMNVLKDWNINKQPLTKQPKSNMLVCAQYEGDDLWYRAWIKNVSENGFHVYFVDFGNEEVVSMDRLSECPDILRNIPWQSVQIKLANIKLTDEERYVLLRDFETARLDMKILSKNQDIYSVELFNNDKSLTEYIFELRQKKEQQTQITSTTNEVIQESFEPIPESVSKMTTPPPMVDENISRTFNENTCSVSLPVQPMVNESQRFTETNHSNILPPPPPTTTTRNLSSTLNTETKPLSTNEQNSNSIFNDNLTIMITEQRRQNRLLEQVIAAINTTNALLTQLVQHHVNNRTFSSVKNVSNNNKEIIVLGHRNPDTDAITAAIVYSDFLRQMNINAKAYRLGDLNNETKFILKTIDIKEPEMLPDNIPNGTEIALVDHNESQQSMKNLNKMRVTHVIDHHKLGDLTTSDPIYIRIEPVGCTATILTKLYCENNLNIDQKMAFLLISAILSDTLHFRSPTTTNDDRKILEYLIPLAKIDDITSHAKQMFEAKSDLQGFSSQQILLLDYKTYSFNNETWGIGTGETCNIKKMLERKDELLKEMHEEKKRNNLKGILFSMIDIIKEKNLTLIPDDIEEKVVRQAFKVDIKHHIADLGSRVSRKKQIIPALEEYFHRQS</sequence>
<name>A0A819CW04_9BILA</name>
<dbReference type="SUPFAM" id="SSF54928">
    <property type="entry name" value="RNA-binding domain, RBD"/>
    <property type="match status" value="1"/>
</dbReference>
<keyword evidence="5" id="KW-0378">Hydrolase</keyword>
<evidence type="ECO:0000256" key="3">
    <source>
        <dbReference type="ARBA" id="ARBA00012146"/>
    </source>
</evidence>
<evidence type="ECO:0000256" key="4">
    <source>
        <dbReference type="ARBA" id="ARBA00022723"/>
    </source>
</evidence>
<gene>
    <name evidence="13" type="ORF">JBS370_LOCUS16658</name>
</gene>
<feature type="compositionally biased region" description="Polar residues" evidence="10">
    <location>
        <begin position="676"/>
        <end position="685"/>
    </location>
</feature>
<evidence type="ECO:0000256" key="7">
    <source>
        <dbReference type="ARBA" id="ARBA00032535"/>
    </source>
</evidence>
<dbReference type="SMART" id="SM00333">
    <property type="entry name" value="TUDOR"/>
    <property type="match status" value="2"/>
</dbReference>
<evidence type="ECO:0000256" key="6">
    <source>
        <dbReference type="ARBA" id="ARBA00023211"/>
    </source>
</evidence>
<dbReference type="GO" id="GO:0003723">
    <property type="term" value="F:RNA binding"/>
    <property type="evidence" value="ECO:0007669"/>
    <property type="project" value="UniProtKB-UniRule"/>
</dbReference>
<feature type="domain" description="Tudor" evidence="12">
    <location>
        <begin position="459"/>
        <end position="517"/>
    </location>
</feature>
<dbReference type="EMBL" id="CAJOBD010001693">
    <property type="protein sequence ID" value="CAF3824322.1"/>
    <property type="molecule type" value="Genomic_DNA"/>
</dbReference>
<dbReference type="FunFam" id="3.90.1640.10:FF:000001">
    <property type="entry name" value="Probable manganese-dependent inorganic pyrophosphatase"/>
    <property type="match status" value="1"/>
</dbReference>
<dbReference type="InterPro" id="IPR038763">
    <property type="entry name" value="DHH_sf"/>
</dbReference>
<dbReference type="InterPro" id="IPR001667">
    <property type="entry name" value="DDH_dom"/>
</dbReference>
<dbReference type="SUPFAM" id="SSF64182">
    <property type="entry name" value="DHH phosphoesterases"/>
    <property type="match status" value="1"/>
</dbReference>